<evidence type="ECO:0000313" key="3">
    <source>
        <dbReference type="Proteomes" id="UP001597128"/>
    </source>
</evidence>
<evidence type="ECO:0000313" key="2">
    <source>
        <dbReference type="EMBL" id="MFD0913756.1"/>
    </source>
</evidence>
<dbReference type="PROSITE" id="PS50851">
    <property type="entry name" value="CHEW"/>
    <property type="match status" value="1"/>
</dbReference>
<dbReference type="Proteomes" id="UP001597128">
    <property type="component" value="Unassembled WGS sequence"/>
</dbReference>
<dbReference type="SMART" id="SM00260">
    <property type="entry name" value="CheW"/>
    <property type="match status" value="1"/>
</dbReference>
<keyword evidence="3" id="KW-1185">Reference proteome</keyword>
<dbReference type="RefSeq" id="WP_379057123.1">
    <property type="nucleotide sequence ID" value="NZ_JBHTKB010000001.1"/>
</dbReference>
<dbReference type="Gene3D" id="2.30.30.40">
    <property type="entry name" value="SH3 Domains"/>
    <property type="match status" value="1"/>
</dbReference>
<sequence length="861" mass="98009">MLKQPLTDELTSHFRQVNDFRSRIYQLQNAWDSLALMAQLSGTGSEMEHTRSAFNTISNDVLQHLSQETLRKTAAQLSSKAFEIINLLVRNLFERTADIGFFATDDDVRDYLAQYMQGGLTDEQHDALCSRFEEYQKKYTVYENIVLFDSQGQLLHQLDPSQTMLDHFHPIVALAQQSSEPYIERFYETEINGRTYKSLVYAHEVRSQDGRKPLGVLCLCFKFVNELDTIFHNLIADNDWTVGVLLDEQCNVIASSDAYQIPLGAKLCTAPDQDWFICRFAGREYLCVTKHSQGYQGYLGPGWLGQAMIPLQYAFHHTMHDMVARIDGETLRKVMRSPMIFSDTLLNIPKQAASIQSKLNQSVWNGNIWQSNYVDTQQKNFSKTLLCEISNTGHKTQQIIEQMVSELYQTVVSVMLENSSFCAQMAVDILDRNLYERANDVRWWALTHSFRELLGQSQVSKDDQRKMSETLRYINGLYTVYDNLMLFDRQGAVMAVSNHKYEHLVGTQLQDDWVGRTRSCLSTQDYVVSPFEKTPLYGDQCTYIYSAPIRHLELNSIVGGIAIVFDSKPQFQAMLQDVVPRDGDDAPVAGSFTVFVNDQFSVISSTHPEITIGENFELIPAIGKLKEGEQLFDIAVYHNTYYAVGAHASYGYREYKGAQDSYRNKVVALIFTPLGKVDEINQRISAEAQVIHNKFNPNLFLQYGKDTQEYATFYVADTWMGIETQYVREAIDEVQLRTLPEPAPFIAGMHAYQDEVIPIIDLARMLGHAHYSTDYRQIIVIEDKSSALRFGVFVSALGEIPYLTPGQIQPMTALFRGVSHNPGIAIANIAQHSMLTLVTAQSMWNKALTVRTLRQEEQVLA</sequence>
<gene>
    <name evidence="2" type="ORF">ACFQ1Z_09390</name>
</gene>
<dbReference type="Gene3D" id="2.40.50.180">
    <property type="entry name" value="CheA-289, Domain 4"/>
    <property type="match status" value="1"/>
</dbReference>
<dbReference type="PANTHER" id="PTHR22617:SF23">
    <property type="entry name" value="CHEMOTAXIS PROTEIN CHEW"/>
    <property type="match status" value="1"/>
</dbReference>
<reference evidence="3" key="1">
    <citation type="journal article" date="2019" name="Int. J. Syst. Evol. Microbiol.">
        <title>The Global Catalogue of Microorganisms (GCM) 10K type strain sequencing project: providing services to taxonomists for standard genome sequencing and annotation.</title>
        <authorList>
            <consortium name="The Broad Institute Genomics Platform"/>
            <consortium name="The Broad Institute Genome Sequencing Center for Infectious Disease"/>
            <person name="Wu L."/>
            <person name="Ma J."/>
        </authorList>
    </citation>
    <scope>NUCLEOTIDE SEQUENCE [LARGE SCALE GENOMIC DNA]</scope>
    <source>
        <strain evidence="3">CCUG 58412</strain>
    </source>
</reference>
<protein>
    <submittedName>
        <fullName evidence="2">Chemotaxis protein CheW</fullName>
    </submittedName>
</protein>
<organism evidence="2 3">
    <name type="scientific">Methylophilus luteus</name>
    <dbReference type="NCBI Taxonomy" id="640108"/>
    <lineage>
        <taxon>Bacteria</taxon>
        <taxon>Pseudomonadati</taxon>
        <taxon>Pseudomonadota</taxon>
        <taxon>Betaproteobacteria</taxon>
        <taxon>Nitrosomonadales</taxon>
        <taxon>Methylophilaceae</taxon>
        <taxon>Methylophilus</taxon>
    </lineage>
</organism>
<name>A0ABW3F5Q3_9PROT</name>
<dbReference type="EMBL" id="JBHTKB010000001">
    <property type="protein sequence ID" value="MFD0913756.1"/>
    <property type="molecule type" value="Genomic_DNA"/>
</dbReference>
<dbReference type="Pfam" id="PF01584">
    <property type="entry name" value="CheW"/>
    <property type="match status" value="1"/>
</dbReference>
<dbReference type="InterPro" id="IPR002545">
    <property type="entry name" value="CheW-lke_dom"/>
</dbReference>
<accession>A0ABW3F5Q3</accession>
<feature type="domain" description="CheW-like" evidence="1">
    <location>
        <begin position="707"/>
        <end position="849"/>
    </location>
</feature>
<comment type="caution">
    <text evidence="2">The sequence shown here is derived from an EMBL/GenBank/DDBJ whole genome shotgun (WGS) entry which is preliminary data.</text>
</comment>
<dbReference type="InterPro" id="IPR036061">
    <property type="entry name" value="CheW-like_dom_sf"/>
</dbReference>
<dbReference type="InterPro" id="IPR039315">
    <property type="entry name" value="CheW"/>
</dbReference>
<evidence type="ECO:0000259" key="1">
    <source>
        <dbReference type="PROSITE" id="PS50851"/>
    </source>
</evidence>
<dbReference type="PANTHER" id="PTHR22617">
    <property type="entry name" value="CHEMOTAXIS SENSOR HISTIDINE KINASE-RELATED"/>
    <property type="match status" value="1"/>
</dbReference>
<dbReference type="SUPFAM" id="SSF50341">
    <property type="entry name" value="CheW-like"/>
    <property type="match status" value="1"/>
</dbReference>
<proteinExistence type="predicted"/>